<evidence type="ECO:0000256" key="9">
    <source>
        <dbReference type="SAM" id="MobiDB-lite"/>
    </source>
</evidence>
<dbReference type="GO" id="GO:0006355">
    <property type="term" value="P:regulation of DNA-templated transcription"/>
    <property type="evidence" value="ECO:0007669"/>
    <property type="project" value="UniProtKB-ARBA"/>
</dbReference>
<sequence length="827" mass="95325">MESVRCYLCDHEFVEGEEPWLMFEQRLREDGQVECSLADLLGNILEKELEEALAHSTLLCDSCNADVLEYESLEKRFSQIRERILSSYKENSTIQNLNNLLQGNVIIANGCLPQANEENTKFLVDNAETIENISNGEYLGITEMDLVEEVQDDELECEENLNVNNLKNEQAPDHDDVRFIDNVSSQIVPDHFDFAAFNEHVAQNSLPAGVLNLSDGLVNLEVSEKSVDVQDIPLEGQDIIIYDVNTDQIQQGDLIIQQDNDSRDLKTYDSTEDDNLNFIISTDIFTSEGNCENSQQSAASEITQNDNVQQQDTSTSETKPTAPKVVCKQDGDTFICLICEISPHFERQTLVEHFQTFHNSKFYMCEQCHEGFGKRQDLKLHTELGHIIQCEHCERTFNNNRLYRIHKRVHYNNTKQYECHVCQKMYVSKAILEEHMNTHTGVRPYKCSECPKDFASKYTLQTHMKIHKERPRPYQCDQCDKRFLNQQNLNQHKKLHVSVKAFHCEVCNKAFTTQHSLQVHKIVHSGQRPFICRICGKSFARRPEIKDHERIHTGEKPFKCEYCPMAFAQRTNLASHKKSTHLNEKLHKCDLCLRSFKRKRLLDYHIQAIHTGERPHKCEICGAGFVYPEHYKKHMLIHSGKKPYACEVCGKQFNSRDNRNAHRFVHSDKKPYECMECGAGFMRKPLLLTHMKQTKHINDTIIINQPQFTQHQPMEIGSITSTSSSAEYNNLNQEESEIDVDNDLKSQEVSDETLEKIIFKADDLLAENVSVASITDKVVDQDENVITAVGDHLMKSDLDNVKYLEFEDLEHDGHQTLTWVNIGDDKV</sequence>
<feature type="domain" description="C2H2-type" evidence="10">
    <location>
        <begin position="445"/>
        <end position="472"/>
    </location>
</feature>
<dbReference type="SUPFAM" id="SSF57667">
    <property type="entry name" value="beta-beta-alpha zinc fingers"/>
    <property type="match status" value="5"/>
</dbReference>
<feature type="domain" description="C2H2-type" evidence="10">
    <location>
        <begin position="558"/>
        <end position="586"/>
    </location>
</feature>
<gene>
    <name evidence="11" type="ORF">FF38_06407</name>
</gene>
<keyword evidence="3" id="KW-0677">Repeat</keyword>
<evidence type="ECO:0000313" key="12">
    <source>
        <dbReference type="Proteomes" id="UP000037069"/>
    </source>
</evidence>
<dbReference type="FunFam" id="3.30.160.60:FF:000145">
    <property type="entry name" value="Zinc finger protein 574"/>
    <property type="match status" value="1"/>
</dbReference>
<dbReference type="FunFam" id="3.30.160.60:FF:000446">
    <property type="entry name" value="Zinc finger protein"/>
    <property type="match status" value="2"/>
</dbReference>
<evidence type="ECO:0000256" key="5">
    <source>
        <dbReference type="ARBA" id="ARBA00022833"/>
    </source>
</evidence>
<feature type="domain" description="C2H2-type" evidence="10">
    <location>
        <begin position="388"/>
        <end position="415"/>
    </location>
</feature>
<feature type="domain" description="C2H2-type" evidence="10">
    <location>
        <begin position="417"/>
        <end position="444"/>
    </location>
</feature>
<keyword evidence="12" id="KW-1185">Reference proteome</keyword>
<evidence type="ECO:0000256" key="3">
    <source>
        <dbReference type="ARBA" id="ARBA00022737"/>
    </source>
</evidence>
<proteinExistence type="predicted"/>
<evidence type="ECO:0000259" key="10">
    <source>
        <dbReference type="PROSITE" id="PS50157"/>
    </source>
</evidence>
<comment type="subcellular location">
    <subcellularLocation>
        <location evidence="1">Nucleus</location>
    </subcellularLocation>
</comment>
<dbReference type="Gene3D" id="3.30.160.60">
    <property type="entry name" value="Classic Zinc Finger"/>
    <property type="match status" value="11"/>
</dbReference>
<comment type="caution">
    <text evidence="11">The sequence shown here is derived from an EMBL/GenBank/DDBJ whole genome shotgun (WGS) entry which is preliminary data.</text>
</comment>
<dbReference type="GO" id="GO:0008270">
    <property type="term" value="F:zinc ion binding"/>
    <property type="evidence" value="ECO:0007669"/>
    <property type="project" value="UniProtKB-KW"/>
</dbReference>
<feature type="compositionally biased region" description="Polar residues" evidence="9">
    <location>
        <begin position="290"/>
        <end position="319"/>
    </location>
</feature>
<dbReference type="PANTHER" id="PTHR24379">
    <property type="entry name" value="KRAB AND ZINC FINGER DOMAIN-CONTAINING"/>
    <property type="match status" value="1"/>
</dbReference>
<evidence type="ECO:0000256" key="8">
    <source>
        <dbReference type="PROSITE-ProRule" id="PRU00042"/>
    </source>
</evidence>
<keyword evidence="2" id="KW-0479">Metal-binding</keyword>
<reference evidence="11 12" key="1">
    <citation type="journal article" date="2015" name="Nat. Commun.">
        <title>Lucilia cuprina genome unlocks parasitic fly biology to underpin future interventions.</title>
        <authorList>
            <person name="Anstead C.A."/>
            <person name="Korhonen P.K."/>
            <person name="Young N.D."/>
            <person name="Hall R.S."/>
            <person name="Jex A.R."/>
            <person name="Murali S.C."/>
            <person name="Hughes D.S."/>
            <person name="Lee S.F."/>
            <person name="Perry T."/>
            <person name="Stroehlein A.J."/>
            <person name="Ansell B.R."/>
            <person name="Breugelmans B."/>
            <person name="Hofmann A."/>
            <person name="Qu J."/>
            <person name="Dugan S."/>
            <person name="Lee S.L."/>
            <person name="Chao H."/>
            <person name="Dinh H."/>
            <person name="Han Y."/>
            <person name="Doddapaneni H.V."/>
            <person name="Worley K.C."/>
            <person name="Muzny D.M."/>
            <person name="Ioannidis P."/>
            <person name="Waterhouse R.M."/>
            <person name="Zdobnov E.M."/>
            <person name="James P.J."/>
            <person name="Bagnall N.H."/>
            <person name="Kotze A.C."/>
            <person name="Gibbs R.A."/>
            <person name="Richards S."/>
            <person name="Batterham P."/>
            <person name="Gasser R.B."/>
        </authorList>
    </citation>
    <scope>NUCLEOTIDE SEQUENCE [LARGE SCALE GENOMIC DNA]</scope>
    <source>
        <strain evidence="11 12">LS</strain>
        <tissue evidence="11">Full body</tissue>
    </source>
</reference>
<feature type="domain" description="C2H2-type" evidence="10">
    <location>
        <begin position="616"/>
        <end position="643"/>
    </location>
</feature>
<dbReference type="GO" id="GO:0003677">
    <property type="term" value="F:DNA binding"/>
    <property type="evidence" value="ECO:0007669"/>
    <property type="project" value="UniProtKB-KW"/>
</dbReference>
<feature type="region of interest" description="Disordered" evidence="9">
    <location>
        <begin position="290"/>
        <end position="322"/>
    </location>
</feature>
<dbReference type="FunFam" id="3.30.160.60:FF:000110">
    <property type="entry name" value="Zinc finger protein-like"/>
    <property type="match status" value="1"/>
</dbReference>
<organism evidence="11 12">
    <name type="scientific">Lucilia cuprina</name>
    <name type="common">Green bottle fly</name>
    <name type="synonym">Australian sheep blowfly</name>
    <dbReference type="NCBI Taxonomy" id="7375"/>
    <lineage>
        <taxon>Eukaryota</taxon>
        <taxon>Metazoa</taxon>
        <taxon>Ecdysozoa</taxon>
        <taxon>Arthropoda</taxon>
        <taxon>Hexapoda</taxon>
        <taxon>Insecta</taxon>
        <taxon>Pterygota</taxon>
        <taxon>Neoptera</taxon>
        <taxon>Endopterygota</taxon>
        <taxon>Diptera</taxon>
        <taxon>Brachycera</taxon>
        <taxon>Muscomorpha</taxon>
        <taxon>Oestroidea</taxon>
        <taxon>Calliphoridae</taxon>
        <taxon>Luciliinae</taxon>
        <taxon>Lucilia</taxon>
    </lineage>
</organism>
<name>A0A0L0BSN5_LUCCU</name>
<dbReference type="SMART" id="SM00355">
    <property type="entry name" value="ZnF_C2H2"/>
    <property type="match status" value="13"/>
</dbReference>
<dbReference type="STRING" id="7375.A0A0L0BSN5"/>
<keyword evidence="4 8" id="KW-0863">Zinc-finger</keyword>
<evidence type="ECO:0000313" key="11">
    <source>
        <dbReference type="EMBL" id="KNC23052.1"/>
    </source>
</evidence>
<accession>A0A0L0BSN5</accession>
<dbReference type="PROSITE" id="PS00028">
    <property type="entry name" value="ZINC_FINGER_C2H2_1"/>
    <property type="match status" value="11"/>
</dbReference>
<dbReference type="InterPro" id="IPR036236">
    <property type="entry name" value="Znf_C2H2_sf"/>
</dbReference>
<feature type="domain" description="C2H2-type" evidence="10">
    <location>
        <begin position="474"/>
        <end position="501"/>
    </location>
</feature>
<evidence type="ECO:0000256" key="4">
    <source>
        <dbReference type="ARBA" id="ARBA00022771"/>
    </source>
</evidence>
<dbReference type="Pfam" id="PF13912">
    <property type="entry name" value="zf-C2H2_6"/>
    <property type="match status" value="1"/>
</dbReference>
<dbReference type="FunFam" id="3.30.160.60:FF:000624">
    <property type="entry name" value="zinc finger protein 697"/>
    <property type="match status" value="2"/>
</dbReference>
<dbReference type="OrthoDB" id="427030at2759"/>
<feature type="domain" description="C2H2-type" evidence="10">
    <location>
        <begin position="530"/>
        <end position="557"/>
    </location>
</feature>
<evidence type="ECO:0000256" key="2">
    <source>
        <dbReference type="ARBA" id="ARBA00022723"/>
    </source>
</evidence>
<dbReference type="PANTHER" id="PTHR24379:SF121">
    <property type="entry name" value="C2H2-TYPE DOMAIN-CONTAINING PROTEIN"/>
    <property type="match status" value="1"/>
</dbReference>
<feature type="domain" description="C2H2-type" evidence="10">
    <location>
        <begin position="502"/>
        <end position="529"/>
    </location>
</feature>
<dbReference type="InterPro" id="IPR013087">
    <property type="entry name" value="Znf_C2H2_type"/>
</dbReference>
<dbReference type="Pfam" id="PF00096">
    <property type="entry name" value="zf-C2H2"/>
    <property type="match status" value="7"/>
</dbReference>
<dbReference type="FunFam" id="3.30.160.60:FF:000176">
    <property type="entry name" value="zinc finger protein 70"/>
    <property type="match status" value="1"/>
</dbReference>
<keyword evidence="7" id="KW-0539">Nucleus</keyword>
<dbReference type="FunFam" id="3.30.160.60:FF:002343">
    <property type="entry name" value="Zinc finger protein 33A"/>
    <property type="match status" value="1"/>
</dbReference>
<evidence type="ECO:0000256" key="6">
    <source>
        <dbReference type="ARBA" id="ARBA00023125"/>
    </source>
</evidence>
<protein>
    <recommendedName>
        <fullName evidence="10">C2H2-type domain-containing protein</fullName>
    </recommendedName>
</protein>
<evidence type="ECO:0000256" key="1">
    <source>
        <dbReference type="ARBA" id="ARBA00004123"/>
    </source>
</evidence>
<feature type="domain" description="C2H2-type" evidence="10">
    <location>
        <begin position="644"/>
        <end position="671"/>
    </location>
</feature>
<keyword evidence="5" id="KW-0862">Zinc</keyword>
<feature type="domain" description="C2H2-type" evidence="10">
    <location>
        <begin position="363"/>
        <end position="386"/>
    </location>
</feature>
<dbReference type="OMA" id="EGNCENS"/>
<dbReference type="AlphaFoldDB" id="A0A0L0BSN5"/>
<dbReference type="EMBL" id="JRES01001421">
    <property type="protein sequence ID" value="KNC23052.1"/>
    <property type="molecule type" value="Genomic_DNA"/>
</dbReference>
<dbReference type="Proteomes" id="UP000037069">
    <property type="component" value="Unassembled WGS sequence"/>
</dbReference>
<dbReference type="PROSITE" id="PS50157">
    <property type="entry name" value="ZINC_FINGER_C2H2_2"/>
    <property type="match status" value="12"/>
</dbReference>
<feature type="domain" description="C2H2-type" evidence="10">
    <location>
        <begin position="672"/>
        <end position="701"/>
    </location>
</feature>
<evidence type="ECO:0000256" key="7">
    <source>
        <dbReference type="ARBA" id="ARBA00023242"/>
    </source>
</evidence>
<keyword evidence="6" id="KW-0238">DNA-binding</keyword>
<feature type="domain" description="C2H2-type" evidence="10">
    <location>
        <begin position="587"/>
        <end position="615"/>
    </location>
</feature>
<dbReference type="GO" id="GO:0005634">
    <property type="term" value="C:nucleus"/>
    <property type="evidence" value="ECO:0007669"/>
    <property type="project" value="UniProtKB-SubCell"/>
</dbReference>